<accession>A0A9D1HLW5</accession>
<sequence length="143" mass="15451">MKKMIGIVLAGLLLVGCSSQGSKNRTTCSGLVDGLDTEVTLNFDDNDQLLSMKVIGSMEADSEEQAEQLESMFSSDEDALKDMIGVSEGMSMDLKVKGKTVTFTINADVEQLVDVGLIGADDASEMTKDELISYFEDQDMTCK</sequence>
<reference evidence="1" key="1">
    <citation type="submission" date="2020-10" db="EMBL/GenBank/DDBJ databases">
        <authorList>
            <person name="Gilroy R."/>
        </authorList>
    </citation>
    <scope>NUCLEOTIDE SEQUENCE</scope>
    <source>
        <strain evidence="1">CHK195-11698</strain>
    </source>
</reference>
<protein>
    <recommendedName>
        <fullName evidence="3">DUF1307 domain-containing protein</fullName>
    </recommendedName>
</protein>
<dbReference type="Gene3D" id="3.30.1830.10">
    <property type="entry name" value="YehR-like"/>
    <property type="match status" value="1"/>
</dbReference>
<evidence type="ECO:0008006" key="3">
    <source>
        <dbReference type="Google" id="ProtNLM"/>
    </source>
</evidence>
<dbReference type="EMBL" id="DVMJ01000017">
    <property type="protein sequence ID" value="HIU12930.1"/>
    <property type="molecule type" value="Genomic_DNA"/>
</dbReference>
<evidence type="ECO:0000313" key="1">
    <source>
        <dbReference type="EMBL" id="HIU12930.1"/>
    </source>
</evidence>
<evidence type="ECO:0000313" key="2">
    <source>
        <dbReference type="Proteomes" id="UP000824175"/>
    </source>
</evidence>
<dbReference type="InterPro" id="IPR036699">
    <property type="entry name" value="YehR-like_sf"/>
</dbReference>
<dbReference type="Proteomes" id="UP000824175">
    <property type="component" value="Unassembled WGS sequence"/>
</dbReference>
<dbReference type="AlphaFoldDB" id="A0A9D1HLW5"/>
<dbReference type="PROSITE" id="PS51257">
    <property type="entry name" value="PROKAR_LIPOPROTEIN"/>
    <property type="match status" value="1"/>
</dbReference>
<organism evidence="1 2">
    <name type="scientific">Candidatus Fimiplasma intestinipullorum</name>
    <dbReference type="NCBI Taxonomy" id="2840825"/>
    <lineage>
        <taxon>Bacteria</taxon>
        <taxon>Bacillati</taxon>
        <taxon>Bacillota</taxon>
        <taxon>Clostridia</taxon>
        <taxon>Eubacteriales</taxon>
        <taxon>Candidatus Fimiplasma</taxon>
    </lineage>
</organism>
<reference evidence="1" key="2">
    <citation type="journal article" date="2021" name="PeerJ">
        <title>Extensive microbial diversity within the chicken gut microbiome revealed by metagenomics and culture.</title>
        <authorList>
            <person name="Gilroy R."/>
            <person name="Ravi A."/>
            <person name="Getino M."/>
            <person name="Pursley I."/>
            <person name="Horton D.L."/>
            <person name="Alikhan N.F."/>
            <person name="Baker D."/>
            <person name="Gharbi K."/>
            <person name="Hall N."/>
            <person name="Watson M."/>
            <person name="Adriaenssens E.M."/>
            <person name="Foster-Nyarko E."/>
            <person name="Jarju S."/>
            <person name="Secka A."/>
            <person name="Antonio M."/>
            <person name="Oren A."/>
            <person name="Chaudhuri R.R."/>
            <person name="La Ragione R."/>
            <person name="Hildebrand F."/>
            <person name="Pallen M.J."/>
        </authorList>
    </citation>
    <scope>NUCLEOTIDE SEQUENCE</scope>
    <source>
        <strain evidence="1">CHK195-11698</strain>
    </source>
</reference>
<name>A0A9D1HLW5_9FIRM</name>
<dbReference type="SUPFAM" id="SSF160704">
    <property type="entry name" value="YehR-like"/>
    <property type="match status" value="1"/>
</dbReference>
<gene>
    <name evidence="1" type="ORF">IAD15_02545</name>
</gene>
<comment type="caution">
    <text evidence="1">The sequence shown here is derived from an EMBL/GenBank/DDBJ whole genome shotgun (WGS) entry which is preliminary data.</text>
</comment>
<proteinExistence type="predicted"/>